<dbReference type="PANTHER" id="PTHR28314">
    <property type="entry name" value="MEDIATOR OF RNA POLYMERASE II TRANSCRIPTION SUBUNIT 29"/>
    <property type="match status" value="1"/>
</dbReference>
<evidence type="ECO:0000313" key="11">
    <source>
        <dbReference type="EMBL" id="KAJ1527488.1"/>
    </source>
</evidence>
<evidence type="ECO:0000256" key="5">
    <source>
        <dbReference type="ARBA" id="ARBA00023159"/>
    </source>
</evidence>
<reference evidence="11" key="1">
    <citation type="submission" date="2022-12" db="EMBL/GenBank/DDBJ databases">
        <title>Chromosome-level genome assembly of the bean flower thrips Megalurothrips usitatus.</title>
        <authorList>
            <person name="Ma L."/>
            <person name="Liu Q."/>
            <person name="Li H."/>
            <person name="Cai W."/>
        </authorList>
    </citation>
    <scope>NUCLEOTIDE SEQUENCE</scope>
    <source>
        <strain evidence="11">Cailab_2022a</strain>
    </source>
</reference>
<evidence type="ECO:0000256" key="4">
    <source>
        <dbReference type="ARBA" id="ARBA00023015"/>
    </source>
</evidence>
<dbReference type="InterPro" id="IPR021018">
    <property type="entry name" value="Mediator_Med29_met"/>
</dbReference>
<evidence type="ECO:0000256" key="7">
    <source>
        <dbReference type="ARBA" id="ARBA00023242"/>
    </source>
</evidence>
<evidence type="ECO:0000256" key="1">
    <source>
        <dbReference type="ARBA" id="ARBA00004123"/>
    </source>
</evidence>
<organism evidence="11 12">
    <name type="scientific">Megalurothrips usitatus</name>
    <name type="common">bean blossom thrips</name>
    <dbReference type="NCBI Taxonomy" id="439358"/>
    <lineage>
        <taxon>Eukaryota</taxon>
        <taxon>Metazoa</taxon>
        <taxon>Ecdysozoa</taxon>
        <taxon>Arthropoda</taxon>
        <taxon>Hexapoda</taxon>
        <taxon>Insecta</taxon>
        <taxon>Pterygota</taxon>
        <taxon>Neoptera</taxon>
        <taxon>Paraneoptera</taxon>
        <taxon>Thysanoptera</taxon>
        <taxon>Terebrantia</taxon>
        <taxon>Thripoidea</taxon>
        <taxon>Thripidae</taxon>
        <taxon>Megalurothrips</taxon>
    </lineage>
</organism>
<comment type="caution">
    <text evidence="11">The sequence shown here is derived from an EMBL/GenBank/DDBJ whole genome shotgun (WGS) entry which is preliminary data.</text>
</comment>
<evidence type="ECO:0000256" key="9">
    <source>
        <dbReference type="ARBA" id="ARBA00031963"/>
    </source>
</evidence>
<sequence>MNVPPQGQVPMQQGGPQPPQQGPQQTQQQQQPQQPNPQQQQQQQAQQQAGQGQQSGQGPGSQQQQPGTPGSQAQQLQQQQQQQTQEKLDNISKVKALVGPLKDHLAVALKHAAHLLHFNTMVDNGSSKGMDLPPRLDVSLEAFYSTCDQIELHLKTAIECLTQGASSQRYLPLNVLPTKTEPIPGQDGLLYPQYLNTVRAQIQFAKQVHDILMLAVQNIAPPEQ</sequence>
<dbReference type="GO" id="GO:0003712">
    <property type="term" value="F:transcription coregulator activity"/>
    <property type="evidence" value="ECO:0007669"/>
    <property type="project" value="TreeGrafter"/>
</dbReference>
<comment type="subcellular location">
    <subcellularLocation>
        <location evidence="1">Nucleus</location>
    </subcellularLocation>
</comment>
<dbReference type="GO" id="GO:0006357">
    <property type="term" value="P:regulation of transcription by RNA polymerase II"/>
    <property type="evidence" value="ECO:0007669"/>
    <property type="project" value="TreeGrafter"/>
</dbReference>
<evidence type="ECO:0000313" key="12">
    <source>
        <dbReference type="Proteomes" id="UP001075354"/>
    </source>
</evidence>
<comment type="similarity">
    <text evidence="2">Belongs to the Mediator complex subunit 29 family.</text>
</comment>
<feature type="region of interest" description="Disordered" evidence="10">
    <location>
        <begin position="1"/>
        <end position="87"/>
    </location>
</feature>
<keyword evidence="4" id="KW-0805">Transcription regulation</keyword>
<keyword evidence="5" id="KW-0010">Activator</keyword>
<evidence type="ECO:0000256" key="6">
    <source>
        <dbReference type="ARBA" id="ARBA00023163"/>
    </source>
</evidence>
<proteinExistence type="inferred from homology"/>
<dbReference type="AlphaFoldDB" id="A0AAV7XS07"/>
<evidence type="ECO:0000256" key="8">
    <source>
        <dbReference type="ARBA" id="ARBA00030916"/>
    </source>
</evidence>
<dbReference type="PANTHER" id="PTHR28314:SF1">
    <property type="entry name" value="MEDIATOR OF RNA POLYMERASE II TRANSCRIPTION SUBUNIT 29"/>
    <property type="match status" value="1"/>
</dbReference>
<feature type="compositionally biased region" description="Low complexity" evidence="10">
    <location>
        <begin position="60"/>
        <end position="85"/>
    </location>
</feature>
<keyword evidence="12" id="KW-1185">Reference proteome</keyword>
<dbReference type="Pfam" id="PF11568">
    <property type="entry name" value="Med29"/>
    <property type="match status" value="1"/>
</dbReference>
<dbReference type="GO" id="GO:0016592">
    <property type="term" value="C:mediator complex"/>
    <property type="evidence" value="ECO:0007669"/>
    <property type="project" value="InterPro"/>
</dbReference>
<evidence type="ECO:0000256" key="2">
    <source>
        <dbReference type="ARBA" id="ARBA00009851"/>
    </source>
</evidence>
<feature type="compositionally biased region" description="Low complexity" evidence="10">
    <location>
        <begin position="22"/>
        <end position="52"/>
    </location>
</feature>
<dbReference type="EMBL" id="JAPTSV010000005">
    <property type="protein sequence ID" value="KAJ1527488.1"/>
    <property type="molecule type" value="Genomic_DNA"/>
</dbReference>
<keyword evidence="6" id="KW-0804">Transcription</keyword>
<evidence type="ECO:0000256" key="3">
    <source>
        <dbReference type="ARBA" id="ARBA00019684"/>
    </source>
</evidence>
<feature type="compositionally biased region" description="Low complexity" evidence="10">
    <location>
        <begin position="1"/>
        <end position="15"/>
    </location>
</feature>
<accession>A0AAV7XS07</accession>
<keyword evidence="7" id="KW-0539">Nucleus</keyword>
<protein>
    <recommendedName>
        <fullName evidence="3">Mediator of RNA polymerase II transcription subunit 29</fullName>
    </recommendedName>
    <alternativeName>
        <fullName evidence="9">Mediator complex subunit 29</fullName>
    </alternativeName>
    <alternativeName>
        <fullName evidence="8">Protein intersex</fullName>
    </alternativeName>
</protein>
<name>A0AAV7XS07_9NEOP</name>
<dbReference type="Proteomes" id="UP001075354">
    <property type="component" value="Chromosome 5"/>
</dbReference>
<gene>
    <name evidence="11" type="ORF">ONE63_007461</name>
</gene>
<evidence type="ECO:0000256" key="10">
    <source>
        <dbReference type="SAM" id="MobiDB-lite"/>
    </source>
</evidence>